<organism evidence="2 3">
    <name type="scientific">Flavobacterium zepuense</name>
    <dbReference type="NCBI Taxonomy" id="2593302"/>
    <lineage>
        <taxon>Bacteria</taxon>
        <taxon>Pseudomonadati</taxon>
        <taxon>Bacteroidota</taxon>
        <taxon>Flavobacteriia</taxon>
        <taxon>Flavobacteriales</taxon>
        <taxon>Flavobacteriaceae</taxon>
        <taxon>Flavobacterium</taxon>
    </lineage>
</organism>
<protein>
    <submittedName>
        <fullName evidence="2">DUF4198 domain-containing protein</fullName>
    </submittedName>
</protein>
<reference evidence="2 3" key="1">
    <citation type="submission" date="2019-07" db="EMBL/GenBank/DDBJ databases">
        <title>Flavobacterium sp. nov., isolated from glacier ice.</title>
        <authorList>
            <person name="Liu Q."/>
            <person name="Xin Y.-H."/>
        </authorList>
    </citation>
    <scope>NUCLEOTIDE SEQUENCE [LARGE SCALE GENOMIC DNA]</scope>
    <source>
        <strain evidence="2 3">ZT4R6</strain>
    </source>
</reference>
<dbReference type="Pfam" id="PF10670">
    <property type="entry name" value="DUF4198"/>
    <property type="match status" value="1"/>
</dbReference>
<dbReference type="RefSeq" id="WP_143372220.1">
    <property type="nucleotide sequence ID" value="NZ_VJVZ01000002.1"/>
</dbReference>
<gene>
    <name evidence="2" type="ORF">FMM05_04925</name>
</gene>
<accession>A0A552V8C7</accession>
<dbReference type="OrthoDB" id="1148550at2"/>
<evidence type="ECO:0000313" key="2">
    <source>
        <dbReference type="EMBL" id="TRW26722.1"/>
    </source>
</evidence>
<keyword evidence="3" id="KW-1185">Reference proteome</keyword>
<evidence type="ECO:0000313" key="3">
    <source>
        <dbReference type="Proteomes" id="UP000320643"/>
    </source>
</evidence>
<name>A0A552V8C7_9FLAO</name>
<dbReference type="AlphaFoldDB" id="A0A552V8C7"/>
<keyword evidence="1" id="KW-0732">Signal</keyword>
<dbReference type="InterPro" id="IPR019613">
    <property type="entry name" value="DUF4198"/>
</dbReference>
<dbReference type="Proteomes" id="UP000320643">
    <property type="component" value="Unassembled WGS sequence"/>
</dbReference>
<sequence length="245" mass="27693">MKKYLFLLLMIVASGNAFAHFMWVETNPTGKINQKQEVKVFFGEYTYGLQEKVAGEAFAKMKNFEVWAVAPNGEKTILQLQPGELYYSAYFIPKTNGTYTIVLNNNKIDVIDYTQYDFGIFKTHYHATVKTEIGGKPTETAAVNADGLTVVDATAKEAKAKGETTLKILYKGQPIKEAEVTVFVADQWSKKLYTDANGVVKFTKPWDTKYVVEVTKKEQVPGKYNGKDYQFIWHCATYTLPLAKN</sequence>
<comment type="caution">
    <text evidence="2">The sequence shown here is derived from an EMBL/GenBank/DDBJ whole genome shotgun (WGS) entry which is preliminary data.</text>
</comment>
<dbReference type="EMBL" id="VJVZ01000002">
    <property type="protein sequence ID" value="TRW26722.1"/>
    <property type="molecule type" value="Genomic_DNA"/>
</dbReference>
<proteinExistence type="predicted"/>
<feature type="chain" id="PRO_5021825082" evidence="1">
    <location>
        <begin position="20"/>
        <end position="245"/>
    </location>
</feature>
<feature type="signal peptide" evidence="1">
    <location>
        <begin position="1"/>
        <end position="19"/>
    </location>
</feature>
<evidence type="ECO:0000256" key="1">
    <source>
        <dbReference type="SAM" id="SignalP"/>
    </source>
</evidence>